<dbReference type="VEuPathDB" id="TriTrypDB:LPAL13_270014600"/>
<dbReference type="KEGG" id="lpan:LPMP_270770"/>
<dbReference type="EMBL" id="CP009396">
    <property type="protein sequence ID" value="AIN99459.1"/>
    <property type="molecule type" value="Genomic_DNA"/>
</dbReference>
<organism evidence="2 3">
    <name type="scientific">Leishmania panamensis</name>
    <dbReference type="NCBI Taxonomy" id="5679"/>
    <lineage>
        <taxon>Eukaryota</taxon>
        <taxon>Discoba</taxon>
        <taxon>Euglenozoa</taxon>
        <taxon>Kinetoplastea</taxon>
        <taxon>Metakinetoplastina</taxon>
        <taxon>Trypanosomatida</taxon>
        <taxon>Trypanosomatidae</taxon>
        <taxon>Leishmaniinae</taxon>
        <taxon>Leishmania</taxon>
        <taxon>Leishmania guyanensis species complex</taxon>
    </lineage>
</organism>
<evidence type="ECO:0000313" key="3">
    <source>
        <dbReference type="Proteomes" id="UP000063063"/>
    </source>
</evidence>
<proteinExistence type="predicted"/>
<dbReference type="Proteomes" id="UP000063063">
    <property type="component" value="Chromosome 27"/>
</dbReference>
<feature type="region of interest" description="Disordered" evidence="1">
    <location>
        <begin position="822"/>
        <end position="843"/>
    </location>
</feature>
<dbReference type="RefSeq" id="XP_010700166.1">
    <property type="nucleotide sequence ID" value="XM_010701864.1"/>
</dbReference>
<reference evidence="2 3" key="1">
    <citation type="journal article" date="2015" name="Sci. Rep.">
        <title>The genome of Leishmania panamensis: insights into genomics of the L. (Viannia) subgenus.</title>
        <authorList>
            <person name="Llanes A."/>
            <person name="Restrepo C.M."/>
            <person name="Vecchio G.D."/>
            <person name="Anguizola F.J."/>
            <person name="Lleonart R."/>
        </authorList>
    </citation>
    <scope>NUCLEOTIDE SEQUENCE [LARGE SCALE GENOMIC DNA]</scope>
    <source>
        <strain evidence="2 3">MHOM/PA/94/PSC-1</strain>
    </source>
</reference>
<keyword evidence="3" id="KW-1185">Reference proteome</keyword>
<feature type="region of interest" description="Disordered" evidence="1">
    <location>
        <begin position="1229"/>
        <end position="1253"/>
    </location>
</feature>
<evidence type="ECO:0000313" key="2">
    <source>
        <dbReference type="EMBL" id="AIN99459.1"/>
    </source>
</evidence>
<evidence type="ECO:0000256" key="1">
    <source>
        <dbReference type="SAM" id="MobiDB-lite"/>
    </source>
</evidence>
<dbReference type="GeneID" id="22576253"/>
<accession>A0A088RW11</accession>
<evidence type="ECO:0008006" key="4">
    <source>
        <dbReference type="Google" id="ProtNLM"/>
    </source>
</evidence>
<dbReference type="eggNOG" id="ENOG502RSIC">
    <property type="taxonomic scope" value="Eukaryota"/>
</dbReference>
<gene>
    <name evidence="2" type="ORF">LPMP_270770</name>
</gene>
<dbReference type="VEuPathDB" id="TriTrypDB:LPMP_270770"/>
<dbReference type="OrthoDB" id="9974723at2759"/>
<protein>
    <recommendedName>
        <fullName evidence="4">Protein kinase</fullName>
    </recommendedName>
</protein>
<sequence length="1340" mass="145985">MMAGSPKLVLGSLHNISERSIFFIPLENDRLDLKTVSTAPPSHRSVLQRNGLVAKVCVGVTLYEAWAPTTSPPSYTSPGGETCASDAADSVGQHTLSAARREELCRSALVYAGLLHDRWDGLVIPEEFAATPWPVHTEKQYTELMEELMIRKACATVNTSGFCVPVLSIDEFVYKHKGVRVCLGVTWMPRYPQNLWQWAAQFAQSGHRVPEASLLALLHHVTAGALSLNTAISTASRVNATPSLFVALEKVLVYPAAEVVKRTANKADSDEVGRSFTFVLSTGAFKWRQAEPYPDKNSERNATAHFCKECRINHVIVPEAKLLLYRPPEDCSPEPYPTNGNAAAKRVAWELGVVIYLLASGVAGTGNATAVTSPCHRSSRCVRLRELAPLNSADHTPDSLWKRLRQELERRGYSSTIVTVVAQLLSLDPLTRPSLNTVDHMLQELQRPTPVRRFPFALGSYNLLRMPNPTDVSLNPGARRYTMEGRCVLCKRQRGSTASCAKGSDHIPGLSSPSWSDEELLPQLPGMHSHYITFLYPLCGSSDARRRRKLVALALQIPHGSTKASSSIVRDTAPLLDSTLLFQVFGGFAVYERVLDLNTKGQAFYRVTVREVLVPYPSEGLRRSELTLVKLTIDFCGGLPWPSSCTEILQKSGRVSRSAPLGFTGAQHDVEWFGWVLPGERFSLPNGGHWTAPRDGAFVFWFSSDLRPTDRDRYFALTSLRAATLAATLSRTVMPDSLFRLHAGDKGRVGNLLGGRVVSVTRPSACLRRFSVLRGSILHRRSCDSVADIVLPSTTREIVEEGEKMDTLPAHGLLSLYALPVQNTPEEPPSNGRRRPSSIKNRVPSRCTAAFPAGVIDAVEATAEAQRRSDATPTLSLFRLARGTSYRDTPATHPLHHPGRCFETPRPDACARADRTKSLSPDLAETCNQTRLTERNATQLPVYHDASANRARAVAAPEQSTPPAVSHSLISGRKKTCELHAMTVSFEELRDAAVVQSQAGAPLSVVAERPVLSAIALAQSMPFTQSISRRGSPRPLKLRTVAYCGTGEVGIQETSSATTPKLPPISGAQSAGLRDMHVNGVWLPSETVDATFRALTFCVLATGEHGYMHPPVKISTGVAHAIRALPGAAFLSFLSNQVPLLHHNHPQLDAVALSLMLPHHGFTCYAADGTLLGVLALRCSTKTDPDATAGEFELVTHASATCRAKSDALRTIYASYVAGNVGAEAHRRRVSVSASKARNDDGTADGEPSPLRHMSYVPHRASGNRNRWANTPENQTLSFTSARPLVGDFTPSENGDISLSPTQGTDMALPACWMDFDEASTALLFADAEQSMWVPYRIGE</sequence>
<name>A0A088RW11_LEIPA</name>